<dbReference type="InterPro" id="IPR000859">
    <property type="entry name" value="CUB_dom"/>
</dbReference>
<feature type="domain" description="CUB" evidence="8">
    <location>
        <begin position="218"/>
        <end position="337"/>
    </location>
</feature>
<dbReference type="InterPro" id="IPR009003">
    <property type="entry name" value="Peptidase_S1_PA"/>
</dbReference>
<feature type="region of interest" description="Disordered" evidence="7">
    <location>
        <begin position="136"/>
        <end position="196"/>
    </location>
</feature>
<keyword evidence="3" id="KW-1015">Disulfide bond</keyword>
<keyword evidence="1 6" id="KW-0645">Protease</keyword>
<dbReference type="CDD" id="cd00041">
    <property type="entry name" value="CUB"/>
    <property type="match status" value="2"/>
</dbReference>
<sequence length="752" mass="82443">MPDLRSFLPAKKTKETRVPRKPPTNVKEPKDVDKVVENCGFTITANNTVITSPGFDDPGYYYNNLDCVWTIDIPGATDIFVIPEHFDIESHDNCGYDELLITGSSGQGHSFCGTHTDFGTPPDDDDDYSSYYYSGSSSSGSYSGSSSSSGSSGYSSSSSYSSSGRKRRSEENLGSVDKSESAPRDRPMWNPHFTDNGAQIQFTTDSSVTQSGFKLRIVTGIVAPDNTCAFVQEGSGVVSSPGYPGEYFNDDACSYTLVAEAGKDIEINFLHFDIEESSANCGFDALKIDGIRYCGTSYDYELAPKEKMIIQSDRTTIYFDTDFSVTHSGFQFEWRSVDSLQNPAVFWAHMQDFYESTVAKMEDGSYDRPWKVPYFKRMFNRVVNGDIENYSQLSGVCHWRGQHPTYEPVEVKFFDENSNRCMNLIRLAEIGLQYIDSYVCMDGHSRPNSSLKRWKGSMNKIRDMGREFCDFAIWEEGPVSLPAGLSCPAPENPFQRSADRIVGGQDVDLATTWPWIVDLNGCGGSIISKNPSGKSDWILTAAHCCEYSSQMDVTIGSQNTVTNTPGQFTLTSTRIINHPDYNGGLGVGWGTGHDICLLEVPNLSDSQPDECDNCWSPVCLPSEHVESGRFCYVAGWGTTSAGGLASDELKDVGINIFSQEQCIATAYESDEIKESEFCAGVPDLDNNGITDGGKDSCQGDSGGPLVCQEGSTAVQYGVVSWGVGCAGRNNPGVYAKLAGPLTEWIYEQINAE</sequence>
<dbReference type="Gene3D" id="2.40.10.10">
    <property type="entry name" value="Trypsin-like serine proteases"/>
    <property type="match status" value="1"/>
</dbReference>
<dbReference type="FunFam" id="2.40.10.10:FF:000002">
    <property type="entry name" value="Transmembrane protease serine"/>
    <property type="match status" value="1"/>
</dbReference>
<name>E4XKP0_OIKDI</name>
<gene>
    <name evidence="10" type="ORF">GSOID_T00014255001</name>
</gene>
<dbReference type="InterPro" id="IPR035914">
    <property type="entry name" value="Sperma_CUB_dom_sf"/>
</dbReference>
<dbReference type="PROSITE" id="PS01180">
    <property type="entry name" value="CUB"/>
    <property type="match status" value="2"/>
</dbReference>
<accession>E4XKP0</accession>
<evidence type="ECO:0000259" key="9">
    <source>
        <dbReference type="PROSITE" id="PS50240"/>
    </source>
</evidence>
<dbReference type="PANTHER" id="PTHR24252:SF10">
    <property type="entry name" value="SERINE PROTEASE 56"/>
    <property type="match status" value="1"/>
</dbReference>
<dbReference type="AlphaFoldDB" id="E4XKP0"/>
<feature type="compositionally biased region" description="Low complexity" evidence="7">
    <location>
        <begin position="136"/>
        <end position="163"/>
    </location>
</feature>
<evidence type="ECO:0000256" key="4">
    <source>
        <dbReference type="ARBA" id="ARBA00024195"/>
    </source>
</evidence>
<feature type="domain" description="CUB" evidence="8">
    <location>
        <begin position="39"/>
        <end position="161"/>
    </location>
</feature>
<dbReference type="PANTHER" id="PTHR24252">
    <property type="entry name" value="ACROSIN-RELATED"/>
    <property type="match status" value="1"/>
</dbReference>
<dbReference type="InterPro" id="IPR001254">
    <property type="entry name" value="Trypsin_dom"/>
</dbReference>
<feature type="region of interest" description="Disordered" evidence="7">
    <location>
        <begin position="1"/>
        <end position="28"/>
    </location>
</feature>
<dbReference type="PROSITE" id="PS50240">
    <property type="entry name" value="TRYPSIN_DOM"/>
    <property type="match status" value="1"/>
</dbReference>
<dbReference type="SMART" id="SM00042">
    <property type="entry name" value="CUB"/>
    <property type="match status" value="2"/>
</dbReference>
<comment type="caution">
    <text evidence="5">Lacks conserved residue(s) required for the propagation of feature annotation.</text>
</comment>
<dbReference type="InterPro" id="IPR033116">
    <property type="entry name" value="TRYPSIN_SER"/>
</dbReference>
<dbReference type="Gene3D" id="2.60.120.290">
    <property type="entry name" value="Spermadhesin, CUB domain"/>
    <property type="match status" value="2"/>
</dbReference>
<dbReference type="OrthoDB" id="6365689at2759"/>
<dbReference type="GO" id="GO:0004252">
    <property type="term" value="F:serine-type endopeptidase activity"/>
    <property type="evidence" value="ECO:0007669"/>
    <property type="project" value="InterPro"/>
</dbReference>
<evidence type="ECO:0000256" key="7">
    <source>
        <dbReference type="SAM" id="MobiDB-lite"/>
    </source>
</evidence>
<dbReference type="SUPFAM" id="SSF49854">
    <property type="entry name" value="Spermadhesin, CUB domain"/>
    <property type="match status" value="2"/>
</dbReference>
<dbReference type="PRINTS" id="PR00722">
    <property type="entry name" value="CHYMOTRYPSIN"/>
</dbReference>
<dbReference type="GO" id="GO:0006508">
    <property type="term" value="P:proteolysis"/>
    <property type="evidence" value="ECO:0007669"/>
    <property type="project" value="UniProtKB-KW"/>
</dbReference>
<dbReference type="SMART" id="SM00020">
    <property type="entry name" value="Tryp_SPc"/>
    <property type="match status" value="1"/>
</dbReference>
<evidence type="ECO:0000256" key="5">
    <source>
        <dbReference type="PROSITE-ProRule" id="PRU00059"/>
    </source>
</evidence>
<dbReference type="InterPro" id="IPR018114">
    <property type="entry name" value="TRYPSIN_HIS"/>
</dbReference>
<dbReference type="InterPro" id="IPR001314">
    <property type="entry name" value="Peptidase_S1A"/>
</dbReference>
<evidence type="ECO:0000313" key="11">
    <source>
        <dbReference type="Proteomes" id="UP000001307"/>
    </source>
</evidence>
<dbReference type="InterPro" id="IPR043504">
    <property type="entry name" value="Peptidase_S1_PA_chymotrypsin"/>
</dbReference>
<evidence type="ECO:0000256" key="2">
    <source>
        <dbReference type="ARBA" id="ARBA00022825"/>
    </source>
</evidence>
<comment type="similarity">
    <text evidence="4">Belongs to the peptidase S1 family. CLIP subfamily.</text>
</comment>
<organism evidence="10">
    <name type="scientific">Oikopleura dioica</name>
    <name type="common">Tunicate</name>
    <dbReference type="NCBI Taxonomy" id="34765"/>
    <lineage>
        <taxon>Eukaryota</taxon>
        <taxon>Metazoa</taxon>
        <taxon>Chordata</taxon>
        <taxon>Tunicata</taxon>
        <taxon>Appendicularia</taxon>
        <taxon>Copelata</taxon>
        <taxon>Oikopleuridae</taxon>
        <taxon>Oikopleura</taxon>
    </lineage>
</organism>
<reference evidence="10" key="1">
    <citation type="journal article" date="2010" name="Science">
        <title>Plasticity of animal genome architecture unmasked by rapid evolution of a pelagic tunicate.</title>
        <authorList>
            <person name="Denoeud F."/>
            <person name="Henriet S."/>
            <person name="Mungpakdee S."/>
            <person name="Aury J.M."/>
            <person name="Da Silva C."/>
            <person name="Brinkmann H."/>
            <person name="Mikhaleva J."/>
            <person name="Olsen L.C."/>
            <person name="Jubin C."/>
            <person name="Canestro C."/>
            <person name="Bouquet J.M."/>
            <person name="Danks G."/>
            <person name="Poulain J."/>
            <person name="Campsteijn C."/>
            <person name="Adamski M."/>
            <person name="Cross I."/>
            <person name="Yadetie F."/>
            <person name="Muffato M."/>
            <person name="Louis A."/>
            <person name="Butcher S."/>
            <person name="Tsagkogeorga G."/>
            <person name="Konrad A."/>
            <person name="Singh S."/>
            <person name="Jensen M.F."/>
            <person name="Cong E.H."/>
            <person name="Eikeseth-Otteraa H."/>
            <person name="Noel B."/>
            <person name="Anthouard V."/>
            <person name="Porcel B.M."/>
            <person name="Kachouri-Lafond R."/>
            <person name="Nishino A."/>
            <person name="Ugolini M."/>
            <person name="Chourrout P."/>
            <person name="Nishida H."/>
            <person name="Aasland R."/>
            <person name="Huzurbazar S."/>
            <person name="Westhof E."/>
            <person name="Delsuc F."/>
            <person name="Lehrach H."/>
            <person name="Reinhardt R."/>
            <person name="Weissenbach J."/>
            <person name="Roy S.W."/>
            <person name="Artiguenave F."/>
            <person name="Postlethwait J.H."/>
            <person name="Manak J.R."/>
            <person name="Thompson E.M."/>
            <person name="Jaillon O."/>
            <person name="Du Pasquier L."/>
            <person name="Boudinot P."/>
            <person name="Liberles D.A."/>
            <person name="Volff J.N."/>
            <person name="Philippe H."/>
            <person name="Lenhard B."/>
            <person name="Roest Crollius H."/>
            <person name="Wincker P."/>
            <person name="Chourrout D."/>
        </authorList>
    </citation>
    <scope>NUCLEOTIDE SEQUENCE [LARGE SCALE GENOMIC DNA]</scope>
</reference>
<keyword evidence="6" id="KW-0378">Hydrolase</keyword>
<dbReference type="Pfam" id="PF00089">
    <property type="entry name" value="Trypsin"/>
    <property type="match status" value="1"/>
</dbReference>
<dbReference type="EMBL" id="FN653065">
    <property type="protein sequence ID" value="CBY10743.1"/>
    <property type="molecule type" value="Genomic_DNA"/>
</dbReference>
<protein>
    <submittedName>
        <fullName evidence="10">Uncharacterized protein</fullName>
    </submittedName>
</protein>
<proteinExistence type="inferred from homology"/>
<dbReference type="CDD" id="cd00190">
    <property type="entry name" value="Tryp_SPc"/>
    <property type="match status" value="1"/>
</dbReference>
<evidence type="ECO:0000256" key="3">
    <source>
        <dbReference type="ARBA" id="ARBA00023157"/>
    </source>
</evidence>
<keyword evidence="2 6" id="KW-0720">Serine protease</keyword>
<evidence type="ECO:0000256" key="1">
    <source>
        <dbReference type="ARBA" id="ARBA00022670"/>
    </source>
</evidence>
<dbReference type="InParanoid" id="E4XKP0"/>
<evidence type="ECO:0000256" key="6">
    <source>
        <dbReference type="RuleBase" id="RU363034"/>
    </source>
</evidence>
<dbReference type="PROSITE" id="PS00135">
    <property type="entry name" value="TRYPSIN_SER"/>
    <property type="match status" value="1"/>
</dbReference>
<feature type="compositionally biased region" description="Basic and acidic residues" evidence="7">
    <location>
        <begin position="177"/>
        <end position="187"/>
    </location>
</feature>
<dbReference type="SUPFAM" id="SSF50494">
    <property type="entry name" value="Trypsin-like serine proteases"/>
    <property type="match status" value="1"/>
</dbReference>
<feature type="domain" description="Peptidase S1" evidence="9">
    <location>
        <begin position="501"/>
        <end position="750"/>
    </location>
</feature>
<evidence type="ECO:0000313" key="10">
    <source>
        <dbReference type="EMBL" id="CBY10743.1"/>
    </source>
</evidence>
<dbReference type="Proteomes" id="UP000001307">
    <property type="component" value="Unassembled WGS sequence"/>
</dbReference>
<dbReference type="PROSITE" id="PS00134">
    <property type="entry name" value="TRYPSIN_HIS"/>
    <property type="match status" value="1"/>
</dbReference>
<evidence type="ECO:0000259" key="8">
    <source>
        <dbReference type="PROSITE" id="PS01180"/>
    </source>
</evidence>
<dbReference type="Pfam" id="PF00431">
    <property type="entry name" value="CUB"/>
    <property type="match status" value="2"/>
</dbReference>
<keyword evidence="11" id="KW-1185">Reference proteome</keyword>